<keyword evidence="4" id="KW-0067">ATP-binding</keyword>
<feature type="domain" description="Helicase C-terminal" evidence="6">
    <location>
        <begin position="217"/>
        <end position="378"/>
    </location>
</feature>
<dbReference type="Gene3D" id="3.30.70.330">
    <property type="match status" value="1"/>
</dbReference>
<dbReference type="Pfam" id="PF00271">
    <property type="entry name" value="Helicase_C"/>
    <property type="match status" value="1"/>
</dbReference>
<name>A0A3B0ZDF0_9ZZZZ</name>
<proteinExistence type="predicted"/>
<dbReference type="Pfam" id="PF03880">
    <property type="entry name" value="DbpA"/>
    <property type="match status" value="1"/>
</dbReference>
<dbReference type="PROSITE" id="PS51195">
    <property type="entry name" value="Q_MOTIF"/>
    <property type="match status" value="1"/>
</dbReference>
<keyword evidence="3 8" id="KW-0347">Helicase</keyword>
<dbReference type="InterPro" id="IPR050079">
    <property type="entry name" value="DEAD_box_RNA_helicase"/>
</dbReference>
<dbReference type="InterPro" id="IPR011545">
    <property type="entry name" value="DEAD/DEAH_box_helicase_dom"/>
</dbReference>
<dbReference type="GO" id="GO:0016787">
    <property type="term" value="F:hydrolase activity"/>
    <property type="evidence" value="ECO:0007669"/>
    <property type="project" value="UniProtKB-KW"/>
</dbReference>
<accession>A0A3B0ZDF0</accession>
<dbReference type="CDD" id="cd18787">
    <property type="entry name" value="SF2_C_DEAD"/>
    <property type="match status" value="1"/>
</dbReference>
<evidence type="ECO:0000256" key="4">
    <source>
        <dbReference type="ARBA" id="ARBA00022840"/>
    </source>
</evidence>
<evidence type="ECO:0000256" key="3">
    <source>
        <dbReference type="ARBA" id="ARBA00022806"/>
    </source>
</evidence>
<dbReference type="InterPro" id="IPR001650">
    <property type="entry name" value="Helicase_C-like"/>
</dbReference>
<dbReference type="PANTHER" id="PTHR47959:SF1">
    <property type="entry name" value="ATP-DEPENDENT RNA HELICASE DBPA"/>
    <property type="match status" value="1"/>
</dbReference>
<dbReference type="SMART" id="SM00487">
    <property type="entry name" value="DEXDc"/>
    <property type="match status" value="1"/>
</dbReference>
<dbReference type="InterPro" id="IPR005580">
    <property type="entry name" value="DbpA/CsdA_RNA-bd_dom"/>
</dbReference>
<protein>
    <submittedName>
        <fullName evidence="8">ATP-dependent 23S rRNA helicase DbpA</fullName>
    </submittedName>
</protein>
<dbReference type="InterPro" id="IPR044742">
    <property type="entry name" value="DEAD/DEAH_RhlB"/>
</dbReference>
<sequence length="461" mass="51060">MSTDTPFSTLPLEPEFLNNLDSLGYKSMTPIQAQSLPAILDGKDIQAQAKTGSGKTAAFGIGLLHNLKSAQYQTQALILCPTRELADQVAKECRRLARSIANTKILTLCGGTPTAPQRDSLAHAPHIVVGTPGRILKHLETGALQLGNINTLVLDEADRMLDMGFYEDIMTIISATPPQRQTLLFSATYPDEIKYISESIQRDPLDIRVESLHSNKNIQQIFYEIQKGERTQTLISLLEHFKPESSVVFCNRKTQCKELAEALWQEGFHALALHGDLEQKDRDQVLVQFSNKSTSLLIATDVAARGIDVKDLDAVINFELPHDPEIHIHRIGRTGRAGNEGLALSLFMPSEAPKVNAIEEYQKSPVRIEKPSSLKTRENFHLSPSMVTLSINGGKKNKMRAGDILGALTANTNLPGKQIGKIDLFDTFSYVAVERPIAKQALKILNEGKIKGRKFRVRKLR</sequence>
<dbReference type="GO" id="GO:0005829">
    <property type="term" value="C:cytosol"/>
    <property type="evidence" value="ECO:0007669"/>
    <property type="project" value="TreeGrafter"/>
</dbReference>
<evidence type="ECO:0000259" key="7">
    <source>
        <dbReference type="PROSITE" id="PS51195"/>
    </source>
</evidence>
<dbReference type="Gene3D" id="3.40.50.300">
    <property type="entry name" value="P-loop containing nucleotide triphosphate hydrolases"/>
    <property type="match status" value="2"/>
</dbReference>
<dbReference type="GO" id="GO:0003724">
    <property type="term" value="F:RNA helicase activity"/>
    <property type="evidence" value="ECO:0007669"/>
    <property type="project" value="InterPro"/>
</dbReference>
<dbReference type="Pfam" id="PF00270">
    <property type="entry name" value="DEAD"/>
    <property type="match status" value="1"/>
</dbReference>
<dbReference type="PANTHER" id="PTHR47959">
    <property type="entry name" value="ATP-DEPENDENT RNA HELICASE RHLE-RELATED"/>
    <property type="match status" value="1"/>
</dbReference>
<feature type="domain" description="DEAD-box RNA helicase Q" evidence="7">
    <location>
        <begin position="5"/>
        <end position="33"/>
    </location>
</feature>
<dbReference type="PROSITE" id="PS00039">
    <property type="entry name" value="DEAD_ATP_HELICASE"/>
    <property type="match status" value="1"/>
</dbReference>
<dbReference type="NCBIfam" id="NF008744">
    <property type="entry name" value="PRK11776.1"/>
    <property type="match status" value="1"/>
</dbReference>
<evidence type="ECO:0000256" key="2">
    <source>
        <dbReference type="ARBA" id="ARBA00022801"/>
    </source>
</evidence>
<evidence type="ECO:0000259" key="6">
    <source>
        <dbReference type="PROSITE" id="PS51194"/>
    </source>
</evidence>
<dbReference type="EMBL" id="UOFR01000011">
    <property type="protein sequence ID" value="VAW91445.1"/>
    <property type="molecule type" value="Genomic_DNA"/>
</dbReference>
<dbReference type="SMART" id="SM00490">
    <property type="entry name" value="HELICc"/>
    <property type="match status" value="1"/>
</dbReference>
<dbReference type="GO" id="GO:0005524">
    <property type="term" value="F:ATP binding"/>
    <property type="evidence" value="ECO:0007669"/>
    <property type="project" value="UniProtKB-KW"/>
</dbReference>
<evidence type="ECO:0000313" key="8">
    <source>
        <dbReference type="EMBL" id="VAW91445.1"/>
    </source>
</evidence>
<evidence type="ECO:0000259" key="5">
    <source>
        <dbReference type="PROSITE" id="PS51192"/>
    </source>
</evidence>
<keyword evidence="1" id="KW-0547">Nucleotide-binding</keyword>
<keyword evidence="2" id="KW-0378">Hydrolase</keyword>
<dbReference type="GO" id="GO:0003676">
    <property type="term" value="F:nucleic acid binding"/>
    <property type="evidence" value="ECO:0007669"/>
    <property type="project" value="InterPro"/>
</dbReference>
<dbReference type="InterPro" id="IPR000629">
    <property type="entry name" value="RNA-helicase_DEAD-box_CS"/>
</dbReference>
<dbReference type="AlphaFoldDB" id="A0A3B0ZDF0"/>
<dbReference type="InterPro" id="IPR027417">
    <property type="entry name" value="P-loop_NTPase"/>
</dbReference>
<evidence type="ECO:0000256" key="1">
    <source>
        <dbReference type="ARBA" id="ARBA00022741"/>
    </source>
</evidence>
<dbReference type="PROSITE" id="PS51192">
    <property type="entry name" value="HELICASE_ATP_BIND_1"/>
    <property type="match status" value="1"/>
</dbReference>
<dbReference type="InterPro" id="IPR012677">
    <property type="entry name" value="Nucleotide-bd_a/b_plait_sf"/>
</dbReference>
<dbReference type="CDD" id="cd12501">
    <property type="entry name" value="RRM_EcDbpA_like"/>
    <property type="match status" value="1"/>
</dbReference>
<dbReference type="InterPro" id="IPR014014">
    <property type="entry name" value="RNA_helicase_DEAD_Q_motif"/>
</dbReference>
<dbReference type="InterPro" id="IPR014001">
    <property type="entry name" value="Helicase_ATP-bd"/>
</dbReference>
<reference evidence="8" key="1">
    <citation type="submission" date="2018-06" db="EMBL/GenBank/DDBJ databases">
        <authorList>
            <person name="Zhirakovskaya E."/>
        </authorList>
    </citation>
    <scope>NUCLEOTIDE SEQUENCE</scope>
</reference>
<gene>
    <name evidence="8" type="ORF">MNBD_GAMMA21-910</name>
</gene>
<dbReference type="CDD" id="cd00268">
    <property type="entry name" value="DEADc"/>
    <property type="match status" value="1"/>
</dbReference>
<feature type="domain" description="Helicase ATP-binding" evidence="5">
    <location>
        <begin position="36"/>
        <end position="207"/>
    </location>
</feature>
<organism evidence="8">
    <name type="scientific">hydrothermal vent metagenome</name>
    <dbReference type="NCBI Taxonomy" id="652676"/>
    <lineage>
        <taxon>unclassified sequences</taxon>
        <taxon>metagenomes</taxon>
        <taxon>ecological metagenomes</taxon>
    </lineage>
</organism>
<dbReference type="PROSITE" id="PS51194">
    <property type="entry name" value="HELICASE_CTER"/>
    <property type="match status" value="1"/>
</dbReference>
<dbReference type="SUPFAM" id="SSF52540">
    <property type="entry name" value="P-loop containing nucleoside triphosphate hydrolases"/>
    <property type="match status" value="1"/>
</dbReference>